<keyword evidence="2" id="KW-0805">Transcription regulation</keyword>
<dbReference type="Proteomes" id="UP000315349">
    <property type="component" value="Chromosome"/>
</dbReference>
<evidence type="ECO:0000259" key="7">
    <source>
        <dbReference type="Pfam" id="PF08281"/>
    </source>
</evidence>
<dbReference type="GO" id="GO:0006352">
    <property type="term" value="P:DNA-templated transcription initiation"/>
    <property type="evidence" value="ECO:0007669"/>
    <property type="project" value="InterPro"/>
</dbReference>
<dbReference type="InterPro" id="IPR007627">
    <property type="entry name" value="RNA_pol_sigma70_r2"/>
</dbReference>
<reference evidence="8 9" key="1">
    <citation type="submission" date="2019-02" db="EMBL/GenBank/DDBJ databases">
        <title>Deep-cultivation of Planctomycetes and their phenomic and genomic characterization uncovers novel biology.</title>
        <authorList>
            <person name="Wiegand S."/>
            <person name="Jogler M."/>
            <person name="Boedeker C."/>
            <person name="Pinto D."/>
            <person name="Vollmers J."/>
            <person name="Rivas-Marin E."/>
            <person name="Kohn T."/>
            <person name="Peeters S.H."/>
            <person name="Heuer A."/>
            <person name="Rast P."/>
            <person name="Oberbeckmann S."/>
            <person name="Bunk B."/>
            <person name="Jeske O."/>
            <person name="Meyerdierks A."/>
            <person name="Storesund J.E."/>
            <person name="Kallscheuer N."/>
            <person name="Luecker S."/>
            <person name="Lage O.M."/>
            <person name="Pohl T."/>
            <person name="Merkel B.J."/>
            <person name="Hornburger P."/>
            <person name="Mueller R.-W."/>
            <person name="Bruemmer F."/>
            <person name="Labrenz M."/>
            <person name="Spormann A.M."/>
            <person name="Op den Camp H."/>
            <person name="Overmann J."/>
            <person name="Amann R."/>
            <person name="Jetten M.S.M."/>
            <person name="Mascher T."/>
            <person name="Medema M.H."/>
            <person name="Devos D.P."/>
            <person name="Kaster A.-K."/>
            <person name="Ovreas L."/>
            <person name="Rohde M."/>
            <person name="Galperin M.Y."/>
            <person name="Jogler C."/>
        </authorList>
    </citation>
    <scope>NUCLEOTIDE SEQUENCE [LARGE SCALE GENOMIC DNA]</scope>
    <source>
        <strain evidence="8 9">Spb1</strain>
    </source>
</reference>
<evidence type="ECO:0000313" key="8">
    <source>
        <dbReference type="EMBL" id="QDV29986.1"/>
    </source>
</evidence>
<dbReference type="InterPro" id="IPR013249">
    <property type="entry name" value="RNA_pol_sigma70_r4_t2"/>
</dbReference>
<keyword evidence="5" id="KW-0804">Transcription</keyword>
<dbReference type="KEGG" id="peh:Spb1_19130"/>
<dbReference type="InterPro" id="IPR036388">
    <property type="entry name" value="WH-like_DNA-bd_sf"/>
</dbReference>
<dbReference type="InterPro" id="IPR014284">
    <property type="entry name" value="RNA_pol_sigma-70_dom"/>
</dbReference>
<dbReference type="Gene3D" id="1.10.10.10">
    <property type="entry name" value="Winged helix-like DNA-binding domain superfamily/Winged helix DNA-binding domain"/>
    <property type="match status" value="1"/>
</dbReference>
<name>A0A518GN48_9PLAN</name>
<dbReference type="NCBIfam" id="TIGR02937">
    <property type="entry name" value="sigma70-ECF"/>
    <property type="match status" value="1"/>
</dbReference>
<dbReference type="AlphaFoldDB" id="A0A518GN48"/>
<dbReference type="Pfam" id="PF04542">
    <property type="entry name" value="Sigma70_r2"/>
    <property type="match status" value="1"/>
</dbReference>
<dbReference type="SUPFAM" id="SSF88659">
    <property type="entry name" value="Sigma3 and sigma4 domains of RNA polymerase sigma factors"/>
    <property type="match status" value="1"/>
</dbReference>
<feature type="domain" description="RNA polymerase sigma-70 region 2" evidence="6">
    <location>
        <begin position="86"/>
        <end position="152"/>
    </location>
</feature>
<keyword evidence="9" id="KW-1185">Reference proteome</keyword>
<dbReference type="Gene3D" id="1.10.1740.10">
    <property type="match status" value="1"/>
</dbReference>
<evidence type="ECO:0000256" key="3">
    <source>
        <dbReference type="ARBA" id="ARBA00023082"/>
    </source>
</evidence>
<proteinExistence type="inferred from homology"/>
<evidence type="ECO:0000256" key="1">
    <source>
        <dbReference type="ARBA" id="ARBA00010641"/>
    </source>
</evidence>
<keyword evidence="3" id="KW-0731">Sigma factor</keyword>
<dbReference type="InterPro" id="IPR013325">
    <property type="entry name" value="RNA_pol_sigma_r2"/>
</dbReference>
<dbReference type="Pfam" id="PF08281">
    <property type="entry name" value="Sigma70_r4_2"/>
    <property type="match status" value="1"/>
</dbReference>
<keyword evidence="4" id="KW-0238">DNA-binding</keyword>
<evidence type="ECO:0000256" key="4">
    <source>
        <dbReference type="ARBA" id="ARBA00023125"/>
    </source>
</evidence>
<organism evidence="8 9">
    <name type="scientific">Planctopirus ephydatiae</name>
    <dbReference type="NCBI Taxonomy" id="2528019"/>
    <lineage>
        <taxon>Bacteria</taxon>
        <taxon>Pseudomonadati</taxon>
        <taxon>Planctomycetota</taxon>
        <taxon>Planctomycetia</taxon>
        <taxon>Planctomycetales</taxon>
        <taxon>Planctomycetaceae</taxon>
        <taxon>Planctopirus</taxon>
    </lineage>
</organism>
<dbReference type="CDD" id="cd06171">
    <property type="entry name" value="Sigma70_r4"/>
    <property type="match status" value="1"/>
</dbReference>
<evidence type="ECO:0000313" key="9">
    <source>
        <dbReference type="Proteomes" id="UP000315349"/>
    </source>
</evidence>
<dbReference type="OrthoDB" id="9796555at2"/>
<sequence length="242" mass="27755">MPSCATSGFAASWSGRFLDWNLLAHCRGAVAVDRLPKLTRDVWNWAWMPVAEATAENEQVSADWALDWVDVRRVQQGDSAAYRPVVERHQLAVTRLMSRFTRDPAVVEELVQTVFVEAWRQIHNFRGEAPFVHWLTVIGTRTGYRFWKQQSKQRQRHARLEALPEPVAREDNSEAAHDAATKVHMVLSTLPPRDRLVLTLLHLEERSLKEISVLTGWSLAMVKVQAFRARQKLARVLERATS</sequence>
<dbReference type="InterPro" id="IPR013324">
    <property type="entry name" value="RNA_pol_sigma_r3/r4-like"/>
</dbReference>
<dbReference type="PANTHER" id="PTHR43133">
    <property type="entry name" value="RNA POLYMERASE ECF-TYPE SIGMA FACTO"/>
    <property type="match status" value="1"/>
</dbReference>
<dbReference type="PANTHER" id="PTHR43133:SF8">
    <property type="entry name" value="RNA POLYMERASE SIGMA FACTOR HI_1459-RELATED"/>
    <property type="match status" value="1"/>
</dbReference>
<accession>A0A518GN48</accession>
<evidence type="ECO:0000256" key="5">
    <source>
        <dbReference type="ARBA" id="ARBA00023163"/>
    </source>
</evidence>
<dbReference type="EMBL" id="CP036299">
    <property type="protein sequence ID" value="QDV29986.1"/>
    <property type="molecule type" value="Genomic_DNA"/>
</dbReference>
<evidence type="ECO:0000256" key="2">
    <source>
        <dbReference type="ARBA" id="ARBA00023015"/>
    </source>
</evidence>
<protein>
    <submittedName>
        <fullName evidence="8">ECF RNA polymerase sigma-E factor</fullName>
    </submittedName>
</protein>
<gene>
    <name evidence="8" type="primary">rpoE_1</name>
    <name evidence="8" type="ORF">Spb1_19130</name>
</gene>
<feature type="domain" description="RNA polymerase sigma factor 70 region 4 type 2" evidence="7">
    <location>
        <begin position="182"/>
        <end position="233"/>
    </location>
</feature>
<comment type="similarity">
    <text evidence="1">Belongs to the sigma-70 factor family. ECF subfamily.</text>
</comment>
<dbReference type="InterPro" id="IPR039425">
    <property type="entry name" value="RNA_pol_sigma-70-like"/>
</dbReference>
<evidence type="ECO:0000259" key="6">
    <source>
        <dbReference type="Pfam" id="PF04542"/>
    </source>
</evidence>
<dbReference type="SUPFAM" id="SSF88946">
    <property type="entry name" value="Sigma2 domain of RNA polymerase sigma factors"/>
    <property type="match status" value="1"/>
</dbReference>
<dbReference type="GO" id="GO:0016987">
    <property type="term" value="F:sigma factor activity"/>
    <property type="evidence" value="ECO:0007669"/>
    <property type="project" value="UniProtKB-KW"/>
</dbReference>
<dbReference type="GO" id="GO:0003677">
    <property type="term" value="F:DNA binding"/>
    <property type="evidence" value="ECO:0007669"/>
    <property type="project" value="UniProtKB-KW"/>
</dbReference>